<evidence type="ECO:0000313" key="2">
    <source>
        <dbReference type="Proteomes" id="UP000694846"/>
    </source>
</evidence>
<proteinExistence type="predicted"/>
<evidence type="ECO:0000256" key="1">
    <source>
        <dbReference type="SAM" id="MobiDB-lite"/>
    </source>
</evidence>
<feature type="compositionally biased region" description="Polar residues" evidence="1">
    <location>
        <begin position="292"/>
        <end position="306"/>
    </location>
</feature>
<evidence type="ECO:0000313" key="3">
    <source>
        <dbReference type="RefSeq" id="XP_025421792.1"/>
    </source>
</evidence>
<sequence>MDFYNKNFYQLIRHLDPSGMLNVPVLVFTDKKYLDEYFSTNKDFQKLDVPWMCDKLVTLLTNFDDVIFPTTQLIQNDFQYKKYMFFFISQAFIGLILIHEQSIKAYYNYCRTSTISVYKTKIAKTRVPKKKKTEKSDDQPYRNLFIENQNINQFNQNQVILTDKVINESDVILESNNKPILLNQNTIFNLNDKENLDGHPRFDLELPNLPLQPIGEFTIINPNMPINYPHFSNESEKLKGINVIQPNHMEFQESGKQSQNTNKLQDQKIETNKLTEQFKSELNQKEQHKQISTENDSPQNNLNNQSCKRKRLSKSMKGNYKKKPIEQSSKLRKHGLKTLEGQLFDRPLERMEMKYFYQSMNHLPLRYATYRSKLNIPFAVLTLNMELEINKNQNDIFNNEMTKGSYKAICEKLNYNTTTNSCIYQQCLNNELPHLSLLLLAEECIINNSLVWRNTINEINKKLEDSLKDFQNSNTDQTKWDEFKEKMKLRVNQSLVAHKTLIGYEQSHMDVQHPILDFPSLCQIQVPETQSLITELGLLPSGNSPGNIQHPNIYKDNYGLNIINLDGSLNNRNVVQPVENCHEQSVDIISIISHILQQSSENTSYLIFTDLCPMHLTKRKHASLVFRKLLGLHQKRIVVLNQSHNIIDPSSISIQLNFNSFL</sequence>
<dbReference type="OrthoDB" id="6587253at2759"/>
<feature type="compositionally biased region" description="Basic and acidic residues" evidence="1">
    <location>
        <begin position="281"/>
        <end position="291"/>
    </location>
</feature>
<feature type="region of interest" description="Disordered" evidence="1">
    <location>
        <begin position="281"/>
        <end position="330"/>
    </location>
</feature>
<accession>A0A8B8GGS6</accession>
<organism evidence="2 3">
    <name type="scientific">Sipha flava</name>
    <name type="common">yellow sugarcane aphid</name>
    <dbReference type="NCBI Taxonomy" id="143950"/>
    <lineage>
        <taxon>Eukaryota</taxon>
        <taxon>Metazoa</taxon>
        <taxon>Ecdysozoa</taxon>
        <taxon>Arthropoda</taxon>
        <taxon>Hexapoda</taxon>
        <taxon>Insecta</taxon>
        <taxon>Pterygota</taxon>
        <taxon>Neoptera</taxon>
        <taxon>Paraneoptera</taxon>
        <taxon>Hemiptera</taxon>
        <taxon>Sternorrhyncha</taxon>
        <taxon>Aphidomorpha</taxon>
        <taxon>Aphidoidea</taxon>
        <taxon>Aphididae</taxon>
        <taxon>Sipha</taxon>
    </lineage>
</organism>
<dbReference type="AlphaFoldDB" id="A0A8B8GGS6"/>
<dbReference type="Proteomes" id="UP000694846">
    <property type="component" value="Unplaced"/>
</dbReference>
<name>A0A8B8GGS6_9HEMI</name>
<gene>
    <name evidence="3" type="primary">LOC112691662</name>
</gene>
<keyword evidence="2" id="KW-1185">Reference proteome</keyword>
<reference evidence="3" key="1">
    <citation type="submission" date="2025-08" db="UniProtKB">
        <authorList>
            <consortium name="RefSeq"/>
        </authorList>
    </citation>
    <scope>IDENTIFICATION</scope>
    <source>
        <tissue evidence="3">Whole body</tissue>
    </source>
</reference>
<dbReference type="GeneID" id="112691662"/>
<dbReference type="RefSeq" id="XP_025421792.1">
    <property type="nucleotide sequence ID" value="XM_025566007.1"/>
</dbReference>
<feature type="compositionally biased region" description="Basic residues" evidence="1">
    <location>
        <begin position="307"/>
        <end position="322"/>
    </location>
</feature>
<protein>
    <submittedName>
        <fullName evidence="3">Uncharacterized protein LOC112691662</fullName>
    </submittedName>
</protein>